<evidence type="ECO:0000313" key="1">
    <source>
        <dbReference type="EMBL" id="KAI9910271.1"/>
    </source>
</evidence>
<gene>
    <name evidence="1" type="ORF">PsorP6_010843</name>
</gene>
<comment type="caution">
    <text evidence="1">The sequence shown here is derived from an EMBL/GenBank/DDBJ whole genome shotgun (WGS) entry which is preliminary data.</text>
</comment>
<reference evidence="1 2" key="1">
    <citation type="journal article" date="2022" name="bioRxiv">
        <title>The genome of the oomycete Peronosclerospora sorghi, a cosmopolitan pathogen of maize and sorghum, is inflated with dispersed pseudogenes.</title>
        <authorList>
            <person name="Fletcher K."/>
            <person name="Martin F."/>
            <person name="Isakeit T."/>
            <person name="Cavanaugh K."/>
            <person name="Magill C."/>
            <person name="Michelmore R."/>
        </authorList>
    </citation>
    <scope>NUCLEOTIDE SEQUENCE [LARGE SCALE GENOMIC DNA]</scope>
    <source>
        <strain evidence="1">P6</strain>
    </source>
</reference>
<keyword evidence="2" id="KW-1185">Reference proteome</keyword>
<sequence length="68" mass="7232">MFYINFSTTKGNFLDGGTTSDHVFMEKVPDGYQLGGFVSYTGEALTMVSAIWTSIDPISALPTTSGGT</sequence>
<accession>A0ACC0VVY6</accession>
<name>A0ACC0VVY6_9STRA</name>
<organism evidence="1 2">
    <name type="scientific">Peronosclerospora sorghi</name>
    <dbReference type="NCBI Taxonomy" id="230839"/>
    <lineage>
        <taxon>Eukaryota</taxon>
        <taxon>Sar</taxon>
        <taxon>Stramenopiles</taxon>
        <taxon>Oomycota</taxon>
        <taxon>Peronosporomycetes</taxon>
        <taxon>Peronosporales</taxon>
        <taxon>Peronosporaceae</taxon>
        <taxon>Peronosclerospora</taxon>
    </lineage>
</organism>
<proteinExistence type="predicted"/>
<dbReference type="Proteomes" id="UP001163321">
    <property type="component" value="Chromosome 6"/>
</dbReference>
<evidence type="ECO:0000313" key="2">
    <source>
        <dbReference type="Proteomes" id="UP001163321"/>
    </source>
</evidence>
<protein>
    <submittedName>
        <fullName evidence="1">Uncharacterized protein</fullName>
    </submittedName>
</protein>
<dbReference type="EMBL" id="CM047585">
    <property type="protein sequence ID" value="KAI9910271.1"/>
    <property type="molecule type" value="Genomic_DNA"/>
</dbReference>